<protein>
    <recommendedName>
        <fullName evidence="5">Alcohol dehydrogenase-like C-terminal domain-containing protein</fullName>
    </recommendedName>
</protein>
<dbReference type="EMBL" id="MU005777">
    <property type="protein sequence ID" value="KAF2705725.1"/>
    <property type="molecule type" value="Genomic_DNA"/>
</dbReference>
<evidence type="ECO:0000313" key="6">
    <source>
        <dbReference type="EMBL" id="KAF2705725.1"/>
    </source>
</evidence>
<dbReference type="SUPFAM" id="SSF51735">
    <property type="entry name" value="NAD(P)-binding Rossmann-fold domains"/>
    <property type="match status" value="1"/>
</dbReference>
<dbReference type="GO" id="GO:0004022">
    <property type="term" value="F:alcohol dehydrogenase (NAD+) activity"/>
    <property type="evidence" value="ECO:0007669"/>
    <property type="project" value="TreeGrafter"/>
</dbReference>
<dbReference type="InterPro" id="IPR036291">
    <property type="entry name" value="NAD(P)-bd_dom_sf"/>
</dbReference>
<evidence type="ECO:0000256" key="3">
    <source>
        <dbReference type="ARBA" id="ARBA00022833"/>
    </source>
</evidence>
<accession>A0A6G1JZN4</accession>
<evidence type="ECO:0000313" key="7">
    <source>
        <dbReference type="Proteomes" id="UP000799428"/>
    </source>
</evidence>
<organism evidence="6 7">
    <name type="scientific">Pleomassaria siparia CBS 279.74</name>
    <dbReference type="NCBI Taxonomy" id="1314801"/>
    <lineage>
        <taxon>Eukaryota</taxon>
        <taxon>Fungi</taxon>
        <taxon>Dikarya</taxon>
        <taxon>Ascomycota</taxon>
        <taxon>Pezizomycotina</taxon>
        <taxon>Dothideomycetes</taxon>
        <taxon>Pleosporomycetidae</taxon>
        <taxon>Pleosporales</taxon>
        <taxon>Pleomassariaceae</taxon>
        <taxon>Pleomassaria</taxon>
    </lineage>
</organism>
<keyword evidence="4" id="KW-0560">Oxidoreductase</keyword>
<proteinExistence type="predicted"/>
<name>A0A6G1JZN4_9PLEO</name>
<keyword evidence="7" id="KW-1185">Reference proteome</keyword>
<feature type="domain" description="Alcohol dehydrogenase-like C-terminal" evidence="5">
    <location>
        <begin position="27"/>
        <end position="131"/>
    </location>
</feature>
<evidence type="ECO:0000256" key="2">
    <source>
        <dbReference type="ARBA" id="ARBA00022723"/>
    </source>
</evidence>
<dbReference type="Gene3D" id="3.40.50.720">
    <property type="entry name" value="NAD(P)-binding Rossmann-like Domain"/>
    <property type="match status" value="1"/>
</dbReference>
<dbReference type="InterPro" id="IPR013149">
    <property type="entry name" value="ADH-like_C"/>
</dbReference>
<dbReference type="OrthoDB" id="1879366at2759"/>
<evidence type="ECO:0000259" key="5">
    <source>
        <dbReference type="Pfam" id="PF00107"/>
    </source>
</evidence>
<keyword evidence="3" id="KW-0862">Zinc</keyword>
<dbReference type="Pfam" id="PF00107">
    <property type="entry name" value="ADH_zinc_N"/>
    <property type="match status" value="1"/>
</dbReference>
<comment type="cofactor">
    <cofactor evidence="1">
        <name>Zn(2+)</name>
        <dbReference type="ChEBI" id="CHEBI:29105"/>
    </cofactor>
</comment>
<evidence type="ECO:0000256" key="4">
    <source>
        <dbReference type="ARBA" id="ARBA00023002"/>
    </source>
</evidence>
<gene>
    <name evidence="6" type="ORF">K504DRAFT_493610</name>
</gene>
<reference evidence="6" key="1">
    <citation type="journal article" date="2020" name="Stud. Mycol.">
        <title>101 Dothideomycetes genomes: a test case for predicting lifestyles and emergence of pathogens.</title>
        <authorList>
            <person name="Haridas S."/>
            <person name="Albert R."/>
            <person name="Binder M."/>
            <person name="Bloem J."/>
            <person name="Labutti K."/>
            <person name="Salamov A."/>
            <person name="Andreopoulos B."/>
            <person name="Baker S."/>
            <person name="Barry K."/>
            <person name="Bills G."/>
            <person name="Bluhm B."/>
            <person name="Cannon C."/>
            <person name="Castanera R."/>
            <person name="Culley D."/>
            <person name="Daum C."/>
            <person name="Ezra D."/>
            <person name="Gonzalez J."/>
            <person name="Henrissat B."/>
            <person name="Kuo A."/>
            <person name="Liang C."/>
            <person name="Lipzen A."/>
            <person name="Lutzoni F."/>
            <person name="Magnuson J."/>
            <person name="Mondo S."/>
            <person name="Nolan M."/>
            <person name="Ohm R."/>
            <person name="Pangilinan J."/>
            <person name="Park H.-J."/>
            <person name="Ramirez L."/>
            <person name="Alfaro M."/>
            <person name="Sun H."/>
            <person name="Tritt A."/>
            <person name="Yoshinaga Y."/>
            <person name="Zwiers L.-H."/>
            <person name="Turgeon B."/>
            <person name="Goodwin S."/>
            <person name="Spatafora J."/>
            <person name="Crous P."/>
            <person name="Grigoriev I."/>
        </authorList>
    </citation>
    <scope>NUCLEOTIDE SEQUENCE</scope>
    <source>
        <strain evidence="6">CBS 279.74</strain>
    </source>
</reference>
<evidence type="ECO:0000256" key="1">
    <source>
        <dbReference type="ARBA" id="ARBA00001947"/>
    </source>
</evidence>
<dbReference type="GO" id="GO:0005737">
    <property type="term" value="C:cytoplasm"/>
    <property type="evidence" value="ECO:0007669"/>
    <property type="project" value="TreeGrafter"/>
</dbReference>
<dbReference type="PANTHER" id="PTHR42940">
    <property type="entry name" value="ALCOHOL DEHYDROGENASE 1-RELATED"/>
    <property type="match status" value="1"/>
</dbReference>
<dbReference type="PANTHER" id="PTHR42940:SF8">
    <property type="entry name" value="VACUOLAR PROTEIN SORTING-ASSOCIATED PROTEIN 11"/>
    <property type="match status" value="1"/>
</dbReference>
<dbReference type="Proteomes" id="UP000799428">
    <property type="component" value="Unassembled WGS sequence"/>
</dbReference>
<sequence>MKSTVNSFDEPGLIVCRVCDGGDCCGGLGQLACQYAKSMGFRVIGVDINDSTLSTMKSQDADGAFMSHNTKDYAKEAQTLMYRGPNKSADAAHQIAHLLLSSRGLIMVVGFPAKGVPFNALDAAIETFKVRG</sequence>
<dbReference type="AlphaFoldDB" id="A0A6G1JZN4"/>
<keyword evidence="2" id="KW-0479">Metal-binding</keyword>
<dbReference type="GO" id="GO:0046872">
    <property type="term" value="F:metal ion binding"/>
    <property type="evidence" value="ECO:0007669"/>
    <property type="project" value="UniProtKB-KW"/>
</dbReference>